<dbReference type="EMBL" id="MEYV01000008">
    <property type="protein sequence ID" value="OGD40461.1"/>
    <property type="molecule type" value="Genomic_DNA"/>
</dbReference>
<reference evidence="1 2" key="1">
    <citation type="journal article" date="2016" name="Nat. Commun.">
        <title>Thousands of microbial genomes shed light on interconnected biogeochemical processes in an aquifer system.</title>
        <authorList>
            <person name="Anantharaman K."/>
            <person name="Brown C.T."/>
            <person name="Hug L.A."/>
            <person name="Sharon I."/>
            <person name="Castelle C.J."/>
            <person name="Probst A.J."/>
            <person name="Thomas B.C."/>
            <person name="Singh A."/>
            <person name="Wilkins M.J."/>
            <person name="Karaoz U."/>
            <person name="Brodie E.L."/>
            <person name="Williams K.H."/>
            <person name="Hubbard S.S."/>
            <person name="Banfield J.F."/>
        </authorList>
    </citation>
    <scope>NUCLEOTIDE SEQUENCE [LARGE SCALE GENOMIC DNA]</scope>
</reference>
<evidence type="ECO:0000313" key="2">
    <source>
        <dbReference type="Proteomes" id="UP000177197"/>
    </source>
</evidence>
<gene>
    <name evidence="1" type="ORF">A3I30_00055</name>
</gene>
<protein>
    <submittedName>
        <fullName evidence="1">Uncharacterized protein</fullName>
    </submittedName>
</protein>
<evidence type="ECO:0000313" key="1">
    <source>
        <dbReference type="EMBL" id="OGD40461.1"/>
    </source>
</evidence>
<proteinExistence type="predicted"/>
<dbReference type="AlphaFoldDB" id="A0A1F5CC69"/>
<sequence length="263" mass="30333">MKKMKKKWKSAAIIGGSLPSIYDLTNKPLEAGLWCLCVAKEVYKYKHDYFSCEDIGTILQEYLDVPLTENQIKKAFARAGNKIIKGRGDDGYKISQPGEKYLKSQKKDEPISIFYLRPSKPLQAKHTLETLVKNIPKGELRICDPFYGTSTFQVLEMILRYHKNVKFLTAAVGGGEKKFNIQQVVNDFKQEYESRAKIKILNKNDTHDRYILAKNLFFIIGQGIKDLGNKESLIIAVEDRYGRDIRKTLINEFDRRWNEATIL</sequence>
<accession>A0A1F5CC69</accession>
<organism evidence="1 2">
    <name type="scientific">Candidatus Azambacteria bacterium RIFCSPLOWO2_02_FULL_44_14</name>
    <dbReference type="NCBI Taxonomy" id="1797306"/>
    <lineage>
        <taxon>Bacteria</taxon>
        <taxon>Candidatus Azamiibacteriota</taxon>
    </lineage>
</organism>
<name>A0A1F5CC69_9BACT</name>
<dbReference type="Proteomes" id="UP000177197">
    <property type="component" value="Unassembled WGS sequence"/>
</dbReference>
<comment type="caution">
    <text evidence="1">The sequence shown here is derived from an EMBL/GenBank/DDBJ whole genome shotgun (WGS) entry which is preliminary data.</text>
</comment>